<comment type="caution">
    <text evidence="10">The sequence shown here is derived from an EMBL/GenBank/DDBJ whole genome shotgun (WGS) entry which is preliminary data.</text>
</comment>
<keyword evidence="7 9" id="KW-0472">Membrane</keyword>
<reference evidence="10 11" key="1">
    <citation type="journal article" date="2023" name="bioRxiv">
        <title>Genome report: Whole genome sequence and annotation of Penstemon davidsonii.</title>
        <authorList>
            <person name="Ostevik K.L."/>
            <person name="Alabady M."/>
            <person name="Zhang M."/>
            <person name="Rausher M.D."/>
        </authorList>
    </citation>
    <scope>NUCLEOTIDE SEQUENCE [LARGE SCALE GENOMIC DNA]</scope>
    <source>
        <strain evidence="10">DNT005</strain>
        <tissue evidence="10">Whole leaf</tissue>
    </source>
</reference>
<dbReference type="PANTHER" id="PTHR31851">
    <property type="entry name" value="FE(2+)/MN(2+) TRANSPORTER PCL1"/>
    <property type="match status" value="1"/>
</dbReference>
<proteinExistence type="inferred from homology"/>
<comment type="similarity">
    <text evidence="2 9">Belongs to the CCC1 family.</text>
</comment>
<evidence type="ECO:0000256" key="7">
    <source>
        <dbReference type="ARBA" id="ARBA00023136"/>
    </source>
</evidence>
<evidence type="ECO:0000256" key="3">
    <source>
        <dbReference type="ARBA" id="ARBA00022496"/>
    </source>
</evidence>
<keyword evidence="6 9" id="KW-1133">Transmembrane helix</keyword>
<keyword evidence="3" id="KW-0410">Iron transport</keyword>
<comment type="function">
    <text evidence="9">Vacuolar Fe(2+) uptake transporter.</text>
</comment>
<keyword evidence="3" id="KW-0408">Iron</keyword>
<organism evidence="10 11">
    <name type="scientific">Penstemon davidsonii</name>
    <dbReference type="NCBI Taxonomy" id="160366"/>
    <lineage>
        <taxon>Eukaryota</taxon>
        <taxon>Viridiplantae</taxon>
        <taxon>Streptophyta</taxon>
        <taxon>Embryophyta</taxon>
        <taxon>Tracheophyta</taxon>
        <taxon>Spermatophyta</taxon>
        <taxon>Magnoliopsida</taxon>
        <taxon>eudicotyledons</taxon>
        <taxon>Gunneridae</taxon>
        <taxon>Pentapetalae</taxon>
        <taxon>asterids</taxon>
        <taxon>lamiids</taxon>
        <taxon>Lamiales</taxon>
        <taxon>Plantaginaceae</taxon>
        <taxon>Cheloneae</taxon>
        <taxon>Penstemon</taxon>
    </lineage>
</organism>
<keyword evidence="5 9" id="KW-0812">Transmembrane</keyword>
<evidence type="ECO:0000256" key="1">
    <source>
        <dbReference type="ARBA" id="ARBA00004128"/>
    </source>
</evidence>
<protein>
    <recommendedName>
        <fullName evidence="9">Vacuolar iron transporter</fullName>
    </recommendedName>
</protein>
<dbReference type="Proteomes" id="UP001291926">
    <property type="component" value="Unassembled WGS sequence"/>
</dbReference>
<dbReference type="EMBL" id="JAYDYQ010002688">
    <property type="protein sequence ID" value="KAK4476874.1"/>
    <property type="molecule type" value="Genomic_DNA"/>
</dbReference>
<evidence type="ECO:0000256" key="6">
    <source>
        <dbReference type="ARBA" id="ARBA00022989"/>
    </source>
</evidence>
<evidence type="ECO:0000256" key="9">
    <source>
        <dbReference type="RuleBase" id="RU369115"/>
    </source>
</evidence>
<keyword evidence="9" id="KW-0406">Ion transport</keyword>
<feature type="transmembrane region" description="Helical" evidence="9">
    <location>
        <begin position="173"/>
        <end position="192"/>
    </location>
</feature>
<comment type="caution">
    <text evidence="9">Lacks conserved residue(s) required for the propagation of feature annotation.</text>
</comment>
<evidence type="ECO:0000256" key="2">
    <source>
        <dbReference type="ARBA" id="ARBA00007049"/>
    </source>
</evidence>
<evidence type="ECO:0000313" key="11">
    <source>
        <dbReference type="Proteomes" id="UP001291926"/>
    </source>
</evidence>
<evidence type="ECO:0000256" key="4">
    <source>
        <dbReference type="ARBA" id="ARBA00022554"/>
    </source>
</evidence>
<sequence>MISKDNADQNLHVLGEEYDYSKRAQWLRAAVLGANDGLVSTASLMMGVGAVNDDAKAMILTGFAGLLAGGCSMTIGEFVSVYSQLDIELAQIKRGNGMDANKKRLPSPFQAAIASAFSFSLGASVPLLAAAFIADSKVRIGVVAAATTLALVVFGGTGAVLGGTRVVRSCVRVLVGGWVAMGITFGFTKLLGSGGLSM</sequence>
<evidence type="ECO:0000256" key="8">
    <source>
        <dbReference type="ARBA" id="ARBA00044464"/>
    </source>
</evidence>
<comment type="catalytic activity">
    <reaction evidence="8">
        <text>Fe(2+)(in) = Fe(2+)(out)</text>
        <dbReference type="Rhea" id="RHEA:28486"/>
        <dbReference type="ChEBI" id="CHEBI:29033"/>
    </reaction>
    <physiologicalReaction direction="left-to-right" evidence="8">
        <dbReference type="Rhea" id="RHEA:28487"/>
    </physiologicalReaction>
</comment>
<keyword evidence="11" id="KW-1185">Reference proteome</keyword>
<evidence type="ECO:0000313" key="10">
    <source>
        <dbReference type="EMBL" id="KAK4476874.1"/>
    </source>
</evidence>
<feature type="transmembrane region" description="Helical" evidence="9">
    <location>
        <begin position="140"/>
        <end position="161"/>
    </location>
</feature>
<feature type="transmembrane region" description="Helical" evidence="9">
    <location>
        <begin position="111"/>
        <end position="134"/>
    </location>
</feature>
<comment type="subcellular location">
    <subcellularLocation>
        <location evidence="1 9">Vacuole membrane</location>
        <topology evidence="1 9">Multi-pass membrane protein</topology>
    </subcellularLocation>
</comment>
<gene>
    <name evidence="10" type="ORF">RD792_016038</name>
</gene>
<dbReference type="Pfam" id="PF01988">
    <property type="entry name" value="VIT1"/>
    <property type="match status" value="2"/>
</dbReference>
<keyword evidence="9" id="KW-0813">Transport</keyword>
<evidence type="ECO:0000256" key="5">
    <source>
        <dbReference type="ARBA" id="ARBA00022692"/>
    </source>
</evidence>
<name>A0ABR0CIJ6_9LAMI</name>
<accession>A0ABR0CIJ6</accession>
<keyword evidence="4 9" id="KW-0926">Vacuole</keyword>
<dbReference type="InterPro" id="IPR008217">
    <property type="entry name" value="Ccc1_fam"/>
</dbReference>